<organism evidence="4 5">
    <name type="scientific">Flavivirga aquimarina</name>
    <dbReference type="NCBI Taxonomy" id="2027862"/>
    <lineage>
        <taxon>Bacteria</taxon>
        <taxon>Pseudomonadati</taxon>
        <taxon>Bacteroidota</taxon>
        <taxon>Flavobacteriia</taxon>
        <taxon>Flavobacteriales</taxon>
        <taxon>Flavobacteriaceae</taxon>
        <taxon>Flavivirga</taxon>
    </lineage>
</organism>
<evidence type="ECO:0000259" key="3">
    <source>
        <dbReference type="Pfam" id="PF16344"/>
    </source>
</evidence>
<comment type="caution">
    <text evidence="4">The sequence shown here is derived from an EMBL/GenBank/DDBJ whole genome shotgun (WGS) entry which is preliminary data.</text>
</comment>
<dbReference type="InterPro" id="IPR012373">
    <property type="entry name" value="Ferrdict_sens_TM"/>
</dbReference>
<accession>A0ABT8W9M2</accession>
<sequence length="303" mass="34945">MDEDYLLEKWLKGDLTDAEKEAFSKLDDAQFNQYIIDAAQHFKVSHFSEVDNFETFKQRYNSHKTSVKKLHWVYPLLKIASIVIIGLGIYFAFFFNKLTYIETMASEKTIIELPDHSKVELNALTKVWFNAEDWNEKRALELEGEAFFKVAKGNVFDVITQDGTVTVVGTQFNVKQRDHYFEVKCFEGIVKVTSDTITRQLHAGDVFQILYGKFSETKTRVSSPKWTHNISNFEAIPFKVVLAELERQYNIKVTCKGIDANRLFTGGFVHDELQDALISITQPMNMTFELRASNLVIIHGKEN</sequence>
<reference evidence="4" key="1">
    <citation type="submission" date="2023-07" db="EMBL/GenBank/DDBJ databases">
        <title>Two novel species in the genus Flavivirga.</title>
        <authorList>
            <person name="Kwon K."/>
        </authorList>
    </citation>
    <scope>NUCLEOTIDE SEQUENCE</scope>
    <source>
        <strain evidence="4">KCTC 52353</strain>
    </source>
</reference>
<dbReference type="InterPro" id="IPR032508">
    <property type="entry name" value="FecR_C"/>
</dbReference>
<feature type="domain" description="FecR protein" evidence="2">
    <location>
        <begin position="101"/>
        <end position="191"/>
    </location>
</feature>
<feature type="domain" description="Protein FecR C-terminal" evidence="3">
    <location>
        <begin position="232"/>
        <end position="293"/>
    </location>
</feature>
<evidence type="ECO:0000313" key="5">
    <source>
        <dbReference type="Proteomes" id="UP001176883"/>
    </source>
</evidence>
<dbReference type="PANTHER" id="PTHR30273">
    <property type="entry name" value="PERIPLASMIC SIGNAL SENSOR AND SIGMA FACTOR ACTIVATOR FECR-RELATED"/>
    <property type="match status" value="1"/>
</dbReference>
<dbReference type="PIRSF" id="PIRSF018266">
    <property type="entry name" value="FecR"/>
    <property type="match status" value="1"/>
</dbReference>
<dbReference type="PANTHER" id="PTHR30273:SF2">
    <property type="entry name" value="PROTEIN FECR"/>
    <property type="match status" value="1"/>
</dbReference>
<evidence type="ECO:0000256" key="1">
    <source>
        <dbReference type="SAM" id="Phobius"/>
    </source>
</evidence>
<evidence type="ECO:0000259" key="2">
    <source>
        <dbReference type="Pfam" id="PF04773"/>
    </source>
</evidence>
<keyword evidence="1" id="KW-0812">Transmembrane</keyword>
<keyword evidence="1" id="KW-0472">Membrane</keyword>
<dbReference type="Pfam" id="PF04773">
    <property type="entry name" value="FecR"/>
    <property type="match status" value="1"/>
</dbReference>
<name>A0ABT8W9M2_9FLAO</name>
<keyword evidence="1" id="KW-1133">Transmembrane helix</keyword>
<dbReference type="Pfam" id="PF16344">
    <property type="entry name" value="FecR_C"/>
    <property type="match status" value="1"/>
</dbReference>
<feature type="transmembrane region" description="Helical" evidence="1">
    <location>
        <begin position="72"/>
        <end position="95"/>
    </location>
</feature>
<dbReference type="Gene3D" id="2.60.120.1440">
    <property type="match status" value="1"/>
</dbReference>
<dbReference type="EMBL" id="JAUOEK010000093">
    <property type="protein sequence ID" value="MDO5969810.1"/>
    <property type="molecule type" value="Genomic_DNA"/>
</dbReference>
<dbReference type="InterPro" id="IPR006860">
    <property type="entry name" value="FecR"/>
</dbReference>
<dbReference type="Proteomes" id="UP001176883">
    <property type="component" value="Unassembled WGS sequence"/>
</dbReference>
<dbReference type="RefSeq" id="WP_303277505.1">
    <property type="nucleotide sequence ID" value="NZ_JAUOEK010000093.1"/>
</dbReference>
<protein>
    <submittedName>
        <fullName evidence="4">FecR family protein</fullName>
    </submittedName>
</protein>
<proteinExistence type="predicted"/>
<keyword evidence="5" id="KW-1185">Reference proteome</keyword>
<gene>
    <name evidence="4" type="ORF">Q4Q35_08320</name>
</gene>
<dbReference type="Gene3D" id="3.55.50.30">
    <property type="match status" value="1"/>
</dbReference>
<evidence type="ECO:0000313" key="4">
    <source>
        <dbReference type="EMBL" id="MDO5969810.1"/>
    </source>
</evidence>